<evidence type="ECO:0000256" key="8">
    <source>
        <dbReference type="ARBA" id="ARBA00023136"/>
    </source>
</evidence>
<keyword evidence="3" id="KW-1003">Cell membrane</keyword>
<protein>
    <submittedName>
        <fullName evidence="12">Competence protein ComGD</fullName>
    </submittedName>
</protein>
<keyword evidence="7 10" id="KW-1133">Transmembrane helix</keyword>
<accession>A0A7W8IR48</accession>
<evidence type="ECO:0000256" key="10">
    <source>
        <dbReference type="SAM" id="Phobius"/>
    </source>
</evidence>
<evidence type="ECO:0000256" key="1">
    <source>
        <dbReference type="ARBA" id="ARBA00004241"/>
    </source>
</evidence>
<dbReference type="Proteomes" id="UP000520011">
    <property type="component" value="Unassembled WGS sequence"/>
</dbReference>
<dbReference type="Pfam" id="PF12019">
    <property type="entry name" value="GspH"/>
    <property type="match status" value="1"/>
</dbReference>
<dbReference type="NCBIfam" id="NF040982">
    <property type="entry name" value="ComGD"/>
    <property type="match status" value="1"/>
</dbReference>
<dbReference type="InterPro" id="IPR022346">
    <property type="entry name" value="T2SS_GspH"/>
</dbReference>
<dbReference type="PIRSF" id="PIRSF021292">
    <property type="entry name" value="Competence_ComGD"/>
    <property type="match status" value="1"/>
</dbReference>
<keyword evidence="9" id="KW-0178">Competence</keyword>
<dbReference type="GO" id="GO:0015628">
    <property type="term" value="P:protein secretion by the type II secretion system"/>
    <property type="evidence" value="ECO:0007669"/>
    <property type="project" value="InterPro"/>
</dbReference>
<keyword evidence="6 10" id="KW-0812">Transmembrane</keyword>
<dbReference type="NCBIfam" id="TIGR02532">
    <property type="entry name" value="IV_pilin_GFxxxE"/>
    <property type="match status" value="1"/>
</dbReference>
<dbReference type="RefSeq" id="WP_312856124.1">
    <property type="nucleotide sequence ID" value="NZ_JACHEP010000013.1"/>
</dbReference>
<evidence type="ECO:0000256" key="2">
    <source>
        <dbReference type="ARBA" id="ARBA00004377"/>
    </source>
</evidence>
<evidence type="ECO:0000259" key="11">
    <source>
        <dbReference type="Pfam" id="PF12019"/>
    </source>
</evidence>
<evidence type="ECO:0000313" key="12">
    <source>
        <dbReference type="EMBL" id="MBB5325223.1"/>
    </source>
</evidence>
<name>A0A7W8IR48_9BACL</name>
<dbReference type="SUPFAM" id="SSF54523">
    <property type="entry name" value="Pili subunits"/>
    <property type="match status" value="1"/>
</dbReference>
<dbReference type="AlphaFoldDB" id="A0A7W8IR48"/>
<organism evidence="12 13">
    <name type="scientific">Anoxybacteroides tepidamans</name>
    <dbReference type="NCBI Taxonomy" id="265948"/>
    <lineage>
        <taxon>Bacteria</taxon>
        <taxon>Bacillati</taxon>
        <taxon>Bacillota</taxon>
        <taxon>Bacilli</taxon>
        <taxon>Bacillales</taxon>
        <taxon>Anoxybacillaceae</taxon>
        <taxon>Anoxybacteroides</taxon>
    </lineage>
</organism>
<dbReference type="InterPro" id="IPR045584">
    <property type="entry name" value="Pilin-like"/>
</dbReference>
<dbReference type="EMBL" id="JACHEP010000013">
    <property type="protein sequence ID" value="MBB5325223.1"/>
    <property type="molecule type" value="Genomic_DNA"/>
</dbReference>
<dbReference type="InterPro" id="IPR012902">
    <property type="entry name" value="N_methyl_site"/>
</dbReference>
<keyword evidence="5" id="KW-0997">Cell inner membrane</keyword>
<comment type="subcellular location">
    <subcellularLocation>
        <location evidence="2">Cell inner membrane</location>
        <topology evidence="2">Single-pass membrane protein</topology>
    </subcellularLocation>
    <subcellularLocation>
        <location evidence="1">Cell surface</location>
    </subcellularLocation>
</comment>
<dbReference type="GO" id="GO:0030420">
    <property type="term" value="P:establishment of competence for transformation"/>
    <property type="evidence" value="ECO:0007669"/>
    <property type="project" value="UniProtKB-KW"/>
</dbReference>
<keyword evidence="13" id="KW-1185">Reference proteome</keyword>
<feature type="domain" description="General secretion pathway GspH" evidence="11">
    <location>
        <begin position="44"/>
        <end position="133"/>
    </location>
</feature>
<evidence type="ECO:0000313" key="13">
    <source>
        <dbReference type="Proteomes" id="UP000520011"/>
    </source>
</evidence>
<evidence type="ECO:0000256" key="5">
    <source>
        <dbReference type="ARBA" id="ARBA00022519"/>
    </source>
</evidence>
<gene>
    <name evidence="12" type="ORF">HNQ34_002323</name>
</gene>
<evidence type="ECO:0000256" key="3">
    <source>
        <dbReference type="ARBA" id="ARBA00022475"/>
    </source>
</evidence>
<dbReference type="GO" id="GO:0005886">
    <property type="term" value="C:plasma membrane"/>
    <property type="evidence" value="ECO:0007669"/>
    <property type="project" value="UniProtKB-SubCell"/>
</dbReference>
<keyword evidence="4" id="KW-0488">Methylation</keyword>
<feature type="transmembrane region" description="Helical" evidence="10">
    <location>
        <begin position="6"/>
        <end position="27"/>
    </location>
</feature>
<evidence type="ECO:0000256" key="6">
    <source>
        <dbReference type="ARBA" id="ARBA00022692"/>
    </source>
</evidence>
<evidence type="ECO:0000256" key="7">
    <source>
        <dbReference type="ARBA" id="ARBA00022989"/>
    </source>
</evidence>
<keyword evidence="8 10" id="KW-0472">Membrane</keyword>
<sequence length="146" mass="16770">MAHKNGFTLIEMLIVLMIVSTLTILVIPRIDQLEKVKEETYMIEQLTDDLLYAQQYAMTHKTAVVVVFYNAQGRYRMTESYTLGRTLIDRTLPSQWLFELATLQNPLTFLANGNVNKSGTILIKNGKTTYKVVFLLGKGRFYVQKL</sequence>
<proteinExistence type="predicted"/>
<dbReference type="InterPro" id="IPR016785">
    <property type="entry name" value="ComGD"/>
</dbReference>
<evidence type="ECO:0000256" key="9">
    <source>
        <dbReference type="ARBA" id="ARBA00023287"/>
    </source>
</evidence>
<dbReference type="GO" id="GO:0009986">
    <property type="term" value="C:cell surface"/>
    <property type="evidence" value="ECO:0007669"/>
    <property type="project" value="UniProtKB-SubCell"/>
</dbReference>
<reference evidence="12 13" key="1">
    <citation type="submission" date="2020-08" db="EMBL/GenBank/DDBJ databases">
        <title>Genomic Encyclopedia of Type Strains, Phase IV (KMG-IV): sequencing the most valuable type-strain genomes for metagenomic binning, comparative biology and taxonomic classification.</title>
        <authorList>
            <person name="Goeker M."/>
        </authorList>
    </citation>
    <scope>NUCLEOTIDE SEQUENCE [LARGE SCALE GENOMIC DNA]</scope>
    <source>
        <strain evidence="12 13">DSM 16325</strain>
    </source>
</reference>
<dbReference type="GO" id="GO:0015627">
    <property type="term" value="C:type II protein secretion system complex"/>
    <property type="evidence" value="ECO:0007669"/>
    <property type="project" value="InterPro"/>
</dbReference>
<evidence type="ECO:0000256" key="4">
    <source>
        <dbReference type="ARBA" id="ARBA00022481"/>
    </source>
</evidence>
<dbReference type="Pfam" id="PF07963">
    <property type="entry name" value="N_methyl"/>
    <property type="match status" value="1"/>
</dbReference>
<comment type="caution">
    <text evidence="12">The sequence shown here is derived from an EMBL/GenBank/DDBJ whole genome shotgun (WGS) entry which is preliminary data.</text>
</comment>